<dbReference type="AlphaFoldDB" id="A0A8S1HG64"/>
<name>A0A8S1HG64_9PELO</name>
<sequence>MYGGYGPPYSDGRPPGGYSDSARNPPQDMGRGDYESFMRLNMHYPPQQPKWNESWKHEQLHFDHRPMERPQFDMNRAREDSWMSDRRFNHFPESDRRRDHRFEMEQPRLRSRSPPRFSNFGIEREWESGEGSRRDERRPFEYGIERAPEVLDQPFLDRIGAKVMPDGRLMNKEGFTLRTRDPHCDAPSPPLFNPGRERREREREERLAAAQMDPQILQKNAELQIAMMQNMNKRQEEEKRDDSRQEMIPRAPTPPGTLTAVDGEEASAQGRPALNLASAVAIAEAVAQPAGQPNTDGGSSGQGTPKKTRRGGKGRGGKRKASKIAQAMEKAAEGETPTEDSPTPEESPAKVGELKILKDCDFDDIHFYHLKKSAPEQRNPRTDSWVDPPPYSDENWTVAYFKNVEKFKNRVYSGPPPRGAFPPSREPMDSYPPPHGPPRGPGPPIRDFDGPYGGPPRPPFSRPPRYPSSWDLQSVRDEFEPFRRGFSPPREPIRNGILGNNPSDRGPPVWNGPVKNWAPEPSPQKVPKKTPEDEEDQARKRVLERLSRMTSSTSSSVDLEPSEAKGVQDQKTSGQDQPDSANPTTSTDPQAADKPWRIPKKPKAPLLEPEKKAEPSPSVVTSNRGVDTWRDSRYEPIISPQHETRSSQPYETFPRPRKEMSFFLQNDLPSVRPATLRGTVNESRPSGPPPAKQPSLSGRPVYPPSEDYRNPPSVPYRSAPGPHPMDPPYRPSEPMRPPRYPEERPRYPEDRYPPIDAYGPPRGIPPPRPYMDEPPLRRDPRDYRDFRDMPPEPMRRPSFFPPPRGY</sequence>
<feature type="compositionally biased region" description="Basic and acidic residues" evidence="1">
    <location>
        <begin position="233"/>
        <end position="247"/>
    </location>
</feature>
<dbReference type="OrthoDB" id="5877674at2759"/>
<organism evidence="2 3">
    <name type="scientific">Caenorhabditis auriculariae</name>
    <dbReference type="NCBI Taxonomy" id="2777116"/>
    <lineage>
        <taxon>Eukaryota</taxon>
        <taxon>Metazoa</taxon>
        <taxon>Ecdysozoa</taxon>
        <taxon>Nematoda</taxon>
        <taxon>Chromadorea</taxon>
        <taxon>Rhabditida</taxon>
        <taxon>Rhabditina</taxon>
        <taxon>Rhabditomorpha</taxon>
        <taxon>Rhabditoidea</taxon>
        <taxon>Rhabditidae</taxon>
        <taxon>Peloderinae</taxon>
        <taxon>Caenorhabditis</taxon>
    </lineage>
</organism>
<protein>
    <submittedName>
        <fullName evidence="2">Uncharacterized protein</fullName>
    </submittedName>
</protein>
<feature type="compositionally biased region" description="Basic and acidic residues" evidence="1">
    <location>
        <begin position="739"/>
        <end position="753"/>
    </location>
</feature>
<feature type="compositionally biased region" description="Basic residues" evidence="1">
    <location>
        <begin position="306"/>
        <end position="322"/>
    </location>
</feature>
<proteinExistence type="predicted"/>
<feature type="compositionally biased region" description="Pro residues" evidence="1">
    <location>
        <begin position="453"/>
        <end position="466"/>
    </location>
</feature>
<dbReference type="EMBL" id="CAJGYM010000049">
    <property type="protein sequence ID" value="CAD6194909.1"/>
    <property type="molecule type" value="Genomic_DNA"/>
</dbReference>
<feature type="region of interest" description="Disordered" evidence="1">
    <location>
        <begin position="287"/>
        <end position="354"/>
    </location>
</feature>
<feature type="compositionally biased region" description="Basic and acidic residues" evidence="1">
    <location>
        <begin position="537"/>
        <end position="547"/>
    </location>
</feature>
<feature type="region of interest" description="Disordered" evidence="1">
    <location>
        <begin position="1"/>
        <end position="37"/>
    </location>
</feature>
<feature type="region of interest" description="Disordered" evidence="1">
    <location>
        <begin position="409"/>
        <end position="806"/>
    </location>
</feature>
<feature type="compositionally biased region" description="Pro residues" evidence="1">
    <location>
        <begin position="430"/>
        <end position="444"/>
    </location>
</feature>
<evidence type="ECO:0000313" key="3">
    <source>
        <dbReference type="Proteomes" id="UP000835052"/>
    </source>
</evidence>
<evidence type="ECO:0000313" key="2">
    <source>
        <dbReference type="EMBL" id="CAD6194909.1"/>
    </source>
</evidence>
<feature type="region of interest" description="Disordered" evidence="1">
    <location>
        <begin position="178"/>
        <end position="203"/>
    </location>
</feature>
<feature type="compositionally biased region" description="Polar residues" evidence="1">
    <location>
        <begin position="569"/>
        <end position="589"/>
    </location>
</feature>
<comment type="caution">
    <text evidence="2">The sequence shown here is derived from an EMBL/GenBank/DDBJ whole genome shotgun (WGS) entry which is preliminary data.</text>
</comment>
<feature type="region of interest" description="Disordered" evidence="1">
    <location>
        <begin position="370"/>
        <end position="392"/>
    </location>
</feature>
<feature type="compositionally biased region" description="Pro residues" evidence="1">
    <location>
        <begin position="721"/>
        <end position="738"/>
    </location>
</feature>
<feature type="region of interest" description="Disordered" evidence="1">
    <location>
        <begin position="225"/>
        <end position="272"/>
    </location>
</feature>
<feature type="compositionally biased region" description="Polar residues" evidence="1">
    <location>
        <begin position="291"/>
        <end position="305"/>
    </location>
</feature>
<evidence type="ECO:0000256" key="1">
    <source>
        <dbReference type="SAM" id="MobiDB-lite"/>
    </source>
</evidence>
<keyword evidence="3" id="KW-1185">Reference proteome</keyword>
<feature type="compositionally biased region" description="Basic and acidic residues" evidence="1">
    <location>
        <begin position="474"/>
        <end position="483"/>
    </location>
</feature>
<feature type="compositionally biased region" description="Basic and acidic residues" evidence="1">
    <location>
        <begin position="770"/>
        <end position="795"/>
    </location>
</feature>
<dbReference type="Proteomes" id="UP000835052">
    <property type="component" value="Unassembled WGS sequence"/>
</dbReference>
<reference evidence="2" key="1">
    <citation type="submission" date="2020-10" db="EMBL/GenBank/DDBJ databases">
        <authorList>
            <person name="Kikuchi T."/>
        </authorList>
    </citation>
    <scope>NUCLEOTIDE SEQUENCE</scope>
    <source>
        <strain evidence="2">NKZ352</strain>
    </source>
</reference>
<gene>
    <name evidence="2" type="ORF">CAUJ_LOCUS10828</name>
</gene>
<accession>A0A8S1HG64</accession>
<feature type="compositionally biased region" description="Basic and acidic residues" evidence="1">
    <location>
        <begin position="370"/>
        <end position="381"/>
    </location>
</feature>